<accession>A0ABP0ZWB7</accession>
<evidence type="ECO:0000313" key="1">
    <source>
        <dbReference type="EMBL" id="CAK9442347.1"/>
    </source>
</evidence>
<organism evidence="1 2">
    <name type="scientific">Lodderomyces beijingensis</name>
    <dbReference type="NCBI Taxonomy" id="1775926"/>
    <lineage>
        <taxon>Eukaryota</taxon>
        <taxon>Fungi</taxon>
        <taxon>Dikarya</taxon>
        <taxon>Ascomycota</taxon>
        <taxon>Saccharomycotina</taxon>
        <taxon>Pichiomycetes</taxon>
        <taxon>Debaryomycetaceae</taxon>
        <taxon>Candida/Lodderomyces clade</taxon>
        <taxon>Lodderomyces</taxon>
    </lineage>
</organism>
<dbReference type="GeneID" id="92211286"/>
<proteinExistence type="predicted"/>
<sequence length="477" mass="54888">MHSLKELSTQSNQNLLELSSLSANDVIAIYERILELLGRDEGFERNVDLISPLLAMPMAGRSALLPTISRVCWQYLYNPRLDVNLLVEASSQFKFECRSKLSYLEAWYINNARLDAETALYLEFLGQLQCFLRRVKEIPSNDYVSLLELTPDEIDQSWLAQLEIEAPAVDDDGQKYHSYFSSLKKRYQEVPSLTVLDSLTFVLEVLDQGVGTINSATIKKLQHCTIPIQKSAKSEVYSTFNDLNPRLSYLMTFVYLSYLVSSDITDTFQDLVPSSINVHFKSFELPPLAKPKEYTIEDQHSRHEKLITLQYRVLEIIDSCVVHEIGEIFKLSETSETSPVLKKSKTTLCETLLASLIFSLICAEHYQDLVFRCHSHLVYEIISQILNSPDARTHRWVLLINLANDICYGDLRYIKTFINLFHNQINRDPSVMNDELVSSGLQFFIDTFKPKQDYSMMYQQDDADLVISAVQYKHLYS</sequence>
<dbReference type="Proteomes" id="UP001497383">
    <property type="component" value="Chromosome 8"/>
</dbReference>
<evidence type="ECO:0000313" key="2">
    <source>
        <dbReference type="Proteomes" id="UP001497383"/>
    </source>
</evidence>
<protein>
    <submittedName>
        <fullName evidence="1">Uncharacterized protein</fullName>
    </submittedName>
</protein>
<name>A0ABP0ZWB7_9ASCO</name>
<keyword evidence="2" id="KW-1185">Reference proteome</keyword>
<reference evidence="1 2" key="1">
    <citation type="submission" date="2024-03" db="EMBL/GenBank/DDBJ databases">
        <authorList>
            <person name="Brejova B."/>
        </authorList>
    </citation>
    <scope>NUCLEOTIDE SEQUENCE [LARGE SCALE GENOMIC DNA]</scope>
    <source>
        <strain evidence="1 2">CBS 14171</strain>
    </source>
</reference>
<dbReference type="RefSeq" id="XP_066833028.1">
    <property type="nucleotide sequence ID" value="XM_066976495.1"/>
</dbReference>
<dbReference type="EMBL" id="OZ022412">
    <property type="protein sequence ID" value="CAK9442347.1"/>
    <property type="molecule type" value="Genomic_DNA"/>
</dbReference>
<gene>
    <name evidence="1" type="ORF">LODBEIA_P60900</name>
</gene>